<evidence type="ECO:0000313" key="1">
    <source>
        <dbReference type="EMBL" id="KAH0561374.1"/>
    </source>
</evidence>
<reference evidence="1 2" key="1">
    <citation type="journal article" date="2021" name="J. Hered.">
        <title>A chromosome-level genome assembly of the parasitoid wasp, Cotesia glomerata (Hymenoptera: Braconidae).</title>
        <authorList>
            <person name="Pinto B.J."/>
            <person name="Weis J.J."/>
            <person name="Gamble T."/>
            <person name="Ode P.J."/>
            <person name="Paul R."/>
            <person name="Zaspel J.M."/>
        </authorList>
    </citation>
    <scope>NUCLEOTIDE SEQUENCE [LARGE SCALE GENOMIC DNA]</scope>
    <source>
        <strain evidence="1">CgM1</strain>
    </source>
</reference>
<dbReference type="EMBL" id="JAHXZJ010000374">
    <property type="protein sequence ID" value="KAH0561374.1"/>
    <property type="molecule type" value="Genomic_DNA"/>
</dbReference>
<protein>
    <submittedName>
        <fullName evidence="1">Uncharacterized protein</fullName>
    </submittedName>
</protein>
<comment type="caution">
    <text evidence="1">The sequence shown here is derived from an EMBL/GenBank/DDBJ whole genome shotgun (WGS) entry which is preliminary data.</text>
</comment>
<dbReference type="Proteomes" id="UP000826195">
    <property type="component" value="Unassembled WGS sequence"/>
</dbReference>
<feature type="non-terminal residue" evidence="1">
    <location>
        <position position="70"/>
    </location>
</feature>
<organism evidence="1 2">
    <name type="scientific">Cotesia glomerata</name>
    <name type="common">Lepidopteran parasitic wasp</name>
    <name type="synonym">Apanteles glomeratus</name>
    <dbReference type="NCBI Taxonomy" id="32391"/>
    <lineage>
        <taxon>Eukaryota</taxon>
        <taxon>Metazoa</taxon>
        <taxon>Ecdysozoa</taxon>
        <taxon>Arthropoda</taxon>
        <taxon>Hexapoda</taxon>
        <taxon>Insecta</taxon>
        <taxon>Pterygota</taxon>
        <taxon>Neoptera</taxon>
        <taxon>Endopterygota</taxon>
        <taxon>Hymenoptera</taxon>
        <taxon>Apocrita</taxon>
        <taxon>Ichneumonoidea</taxon>
        <taxon>Braconidae</taxon>
        <taxon>Microgastrinae</taxon>
        <taxon>Cotesia</taxon>
    </lineage>
</organism>
<accession>A0AAV7J0R6</accession>
<evidence type="ECO:0000313" key="2">
    <source>
        <dbReference type="Proteomes" id="UP000826195"/>
    </source>
</evidence>
<proteinExistence type="predicted"/>
<name>A0AAV7J0R6_COTGL</name>
<sequence>MAVARVVLVCGYGDVTLRVVGCEHRIRKLHWEQSRVVIYVHSRSVRIPNRLDDWVSSECDLSMTFTSEYT</sequence>
<keyword evidence="2" id="KW-1185">Reference proteome</keyword>
<dbReference type="AlphaFoldDB" id="A0AAV7J0R6"/>
<gene>
    <name evidence="1" type="ORF">KQX54_016393</name>
</gene>